<feature type="domain" description="Methyltransferase type 11" evidence="9">
    <location>
        <begin position="48"/>
        <end position="139"/>
    </location>
</feature>
<comment type="caution">
    <text evidence="10">The sequence shown here is derived from an EMBL/GenBank/DDBJ whole genome shotgun (WGS) entry which is preliminary data.</text>
</comment>
<dbReference type="OrthoDB" id="9760689at2"/>
<reference evidence="10 11" key="1">
    <citation type="submission" date="2014-10" db="EMBL/GenBank/DDBJ databases">
        <title>Genome sequence of Erwinia typographi M043b.</title>
        <authorList>
            <person name="Chan K.-G."/>
            <person name="Tan W.-S."/>
        </authorList>
    </citation>
    <scope>NUCLEOTIDE SEQUENCE [LARGE SCALE GENOMIC DNA]</scope>
    <source>
        <strain evidence="10 11">M043b</strain>
    </source>
</reference>
<accession>A0A0A3YV73</accession>
<dbReference type="PANTHER" id="PTHR43464">
    <property type="entry name" value="METHYLTRANSFERASE"/>
    <property type="match status" value="1"/>
</dbReference>
<comment type="similarity">
    <text evidence="8">Belongs to the methyltransferase superfamily.</text>
</comment>
<comment type="pathway">
    <text evidence="2 8">Cofactor biosynthesis; biotin biosynthesis.</text>
</comment>
<dbReference type="STRING" id="371042.NG99_19030"/>
<name>A0A0A3YV73_9GAMM</name>
<keyword evidence="4 8" id="KW-0489">Methyltransferase</keyword>
<evidence type="ECO:0000256" key="3">
    <source>
        <dbReference type="ARBA" id="ARBA00012327"/>
    </source>
</evidence>
<dbReference type="CDD" id="cd02440">
    <property type="entry name" value="AdoMet_MTases"/>
    <property type="match status" value="1"/>
</dbReference>
<dbReference type="InterPro" id="IPR011814">
    <property type="entry name" value="BioC"/>
</dbReference>
<evidence type="ECO:0000256" key="1">
    <source>
        <dbReference type="ARBA" id="ARBA00000852"/>
    </source>
</evidence>
<dbReference type="GO" id="GO:0009102">
    <property type="term" value="P:biotin biosynthetic process"/>
    <property type="evidence" value="ECO:0007669"/>
    <property type="project" value="UniProtKB-UniRule"/>
</dbReference>
<dbReference type="SUPFAM" id="SSF53335">
    <property type="entry name" value="S-adenosyl-L-methionine-dependent methyltransferases"/>
    <property type="match status" value="1"/>
</dbReference>
<dbReference type="AlphaFoldDB" id="A0A0A3YV73"/>
<evidence type="ECO:0000256" key="8">
    <source>
        <dbReference type="HAMAP-Rule" id="MF_00835"/>
    </source>
</evidence>
<keyword evidence="11" id="KW-1185">Reference proteome</keyword>
<proteinExistence type="inferred from homology"/>
<keyword evidence="5 8" id="KW-0808">Transferase</keyword>
<evidence type="ECO:0000256" key="4">
    <source>
        <dbReference type="ARBA" id="ARBA00022603"/>
    </source>
</evidence>
<dbReference type="UniPathway" id="UPA00078"/>
<organism evidence="10 11">
    <name type="scientific">Erwinia typographi</name>
    <dbReference type="NCBI Taxonomy" id="371042"/>
    <lineage>
        <taxon>Bacteria</taxon>
        <taxon>Pseudomonadati</taxon>
        <taxon>Pseudomonadota</taxon>
        <taxon>Gammaproteobacteria</taxon>
        <taxon>Enterobacterales</taxon>
        <taxon>Erwiniaceae</taxon>
        <taxon>Erwinia</taxon>
    </lineage>
</organism>
<dbReference type="Proteomes" id="UP000030351">
    <property type="component" value="Unassembled WGS sequence"/>
</dbReference>
<sequence>MMQAVNKQAIAQAFGRAAQSYNQYAELQRLCGETLAGYASRQQGQRVLDAGCGPGWFSQRWRSAGNHVTALDLSAEMLSQARASDTADRYQHGDIEGLPFTEPQFDLCWSNLAVQWCSDLRLALTELYRVTLPGGQILFSTLSDGSLHELAEAWKPLDLSAPVNRFLPPEAIRQAGENLLLTLTQQTLTLGFPDVLSALRSLKGIGATHLHQGRSGGLLSRRHLHQLAQCWPQDQRGYLLSYHLVYGVIHCE</sequence>
<keyword evidence="7 8" id="KW-0093">Biotin biosynthesis</keyword>
<dbReference type="Gene3D" id="3.40.50.150">
    <property type="entry name" value="Vaccinia Virus protein VP39"/>
    <property type="match status" value="1"/>
</dbReference>
<dbReference type="GO" id="GO:0032259">
    <property type="term" value="P:methylation"/>
    <property type="evidence" value="ECO:0007669"/>
    <property type="project" value="UniProtKB-KW"/>
</dbReference>
<evidence type="ECO:0000256" key="6">
    <source>
        <dbReference type="ARBA" id="ARBA00022691"/>
    </source>
</evidence>
<dbReference type="PANTHER" id="PTHR43464:SF94">
    <property type="entry name" value="MALONYL-[ACYL-CARRIER PROTEIN] O-METHYLTRANSFERASE"/>
    <property type="match status" value="1"/>
</dbReference>
<dbReference type="HAMAP" id="MF_00835">
    <property type="entry name" value="BioC"/>
    <property type="match status" value="1"/>
</dbReference>
<protein>
    <recommendedName>
        <fullName evidence="3 8">Malonyl-[acyl-carrier protein] O-methyltransferase</fullName>
        <shortName evidence="8">Malonyl-ACP O-methyltransferase</shortName>
        <ecNumber evidence="3 8">2.1.1.197</ecNumber>
    </recommendedName>
    <alternativeName>
        <fullName evidence="8">Biotin synthesis protein BioC</fullName>
    </alternativeName>
</protein>
<dbReference type="EMBL" id="JRUQ01000055">
    <property type="protein sequence ID" value="KGT89429.1"/>
    <property type="molecule type" value="Genomic_DNA"/>
</dbReference>
<dbReference type="GO" id="GO:0102130">
    <property type="term" value="F:malonyl-CoA methyltransferase activity"/>
    <property type="evidence" value="ECO:0007669"/>
    <property type="project" value="UniProtKB-EC"/>
</dbReference>
<keyword evidence="6 8" id="KW-0949">S-adenosyl-L-methionine</keyword>
<evidence type="ECO:0000313" key="10">
    <source>
        <dbReference type="EMBL" id="KGT89429.1"/>
    </source>
</evidence>
<dbReference type="InterPro" id="IPR029063">
    <property type="entry name" value="SAM-dependent_MTases_sf"/>
</dbReference>
<dbReference type="Pfam" id="PF08241">
    <property type="entry name" value="Methyltransf_11"/>
    <property type="match status" value="1"/>
</dbReference>
<dbReference type="GO" id="GO:0010340">
    <property type="term" value="F:carboxyl-O-methyltransferase activity"/>
    <property type="evidence" value="ECO:0007669"/>
    <property type="project" value="UniProtKB-UniRule"/>
</dbReference>
<evidence type="ECO:0000256" key="2">
    <source>
        <dbReference type="ARBA" id="ARBA00004746"/>
    </source>
</evidence>
<evidence type="ECO:0000259" key="9">
    <source>
        <dbReference type="Pfam" id="PF08241"/>
    </source>
</evidence>
<evidence type="ECO:0000256" key="7">
    <source>
        <dbReference type="ARBA" id="ARBA00022756"/>
    </source>
</evidence>
<dbReference type="RefSeq" id="WP_034896397.1">
    <property type="nucleotide sequence ID" value="NZ_JRUQ01000055.1"/>
</dbReference>
<dbReference type="NCBIfam" id="TIGR02072">
    <property type="entry name" value="BioC"/>
    <property type="match status" value="1"/>
</dbReference>
<dbReference type="eggNOG" id="COG2226">
    <property type="taxonomic scope" value="Bacteria"/>
</dbReference>
<comment type="catalytic activity">
    <reaction evidence="1 8">
        <text>malonyl-[ACP] + S-adenosyl-L-methionine = malonyl-[ACP] methyl ester + S-adenosyl-L-homocysteine</text>
        <dbReference type="Rhea" id="RHEA:17105"/>
        <dbReference type="Rhea" id="RHEA-COMP:9623"/>
        <dbReference type="Rhea" id="RHEA-COMP:9954"/>
        <dbReference type="ChEBI" id="CHEBI:57856"/>
        <dbReference type="ChEBI" id="CHEBI:59789"/>
        <dbReference type="ChEBI" id="CHEBI:78449"/>
        <dbReference type="ChEBI" id="CHEBI:78845"/>
        <dbReference type="EC" id="2.1.1.197"/>
    </reaction>
</comment>
<dbReference type="GO" id="GO:0008757">
    <property type="term" value="F:S-adenosylmethionine-dependent methyltransferase activity"/>
    <property type="evidence" value="ECO:0007669"/>
    <property type="project" value="InterPro"/>
</dbReference>
<dbReference type="InterPro" id="IPR013216">
    <property type="entry name" value="Methyltransf_11"/>
</dbReference>
<evidence type="ECO:0000313" key="11">
    <source>
        <dbReference type="Proteomes" id="UP000030351"/>
    </source>
</evidence>
<comment type="function">
    <text evidence="8">Converts the free carboxyl group of a malonyl-thioester to its methyl ester by transfer of a methyl group from S-adenosyl-L-methionine (SAM). It allows to synthesize pimeloyl-ACP via the fatty acid synthetic pathway.</text>
</comment>
<gene>
    <name evidence="8" type="primary">bioC</name>
    <name evidence="10" type="ORF">NG99_19030</name>
</gene>
<evidence type="ECO:0000256" key="5">
    <source>
        <dbReference type="ARBA" id="ARBA00022679"/>
    </source>
</evidence>
<dbReference type="EC" id="2.1.1.197" evidence="3 8"/>